<name>A0ABQ5WRA0_9PROT</name>
<accession>A0ABQ5WRA0</accession>
<dbReference type="RefSeq" id="WP_099287264.1">
    <property type="nucleotide sequence ID" value="NZ_BEWP01000012.1"/>
</dbReference>
<proteinExistence type="predicted"/>
<protein>
    <submittedName>
        <fullName evidence="1">Uncharacterized protein</fullName>
    </submittedName>
</protein>
<dbReference type="GeneID" id="76195533"/>
<dbReference type="EMBL" id="BSNV01000007">
    <property type="protein sequence ID" value="GLQ66056.1"/>
    <property type="molecule type" value="Genomic_DNA"/>
</dbReference>
<comment type="caution">
    <text evidence="1">The sequence shown here is derived from an EMBL/GenBank/DDBJ whole genome shotgun (WGS) entry which is preliminary data.</text>
</comment>
<keyword evidence="2" id="KW-1185">Reference proteome</keyword>
<dbReference type="Proteomes" id="UP001156629">
    <property type="component" value="Unassembled WGS sequence"/>
</dbReference>
<sequence length="371" mass="38773">MSISNIPESFPLPGTWITISSTGGVASTTYQVVLVATSSTGNTNTPVLAGSLADVASAFGSTSDIYKGYARYRSVDTVTPVYLVNAASDSATDITAALTSLGDIPANLFITPFATSDAVKAFDTFLASRWAYNNGLDGIHVTAIADSMANLVALGSTVNSPYSSVEGFAPGGTDSDIELAAAVGAAVAVKASADPANPIQGIALAVAAAPLGNAFSQSAREAIFNAGIGITKQDTAGNVYLERPRMTYQTNAEGTADDSYQDIEALNILAYVRTKLQARLNSRFFGENSKKLVDNDTMIYPGSNAVNPNIILSEIIADYSENVDNLLCQDLATFLKTASARIVRTGVVEVYYPAKIAGVLRQITVGIQFSK</sequence>
<gene>
    <name evidence="1" type="ORF">GCM10007870_16400</name>
</gene>
<evidence type="ECO:0000313" key="1">
    <source>
        <dbReference type="EMBL" id="GLQ66056.1"/>
    </source>
</evidence>
<evidence type="ECO:0000313" key="2">
    <source>
        <dbReference type="Proteomes" id="UP001156629"/>
    </source>
</evidence>
<reference evidence="2" key="1">
    <citation type="journal article" date="2019" name="Int. J. Syst. Evol. Microbiol.">
        <title>The Global Catalogue of Microorganisms (GCM) 10K type strain sequencing project: providing services to taxonomists for standard genome sequencing and annotation.</title>
        <authorList>
            <consortium name="The Broad Institute Genomics Platform"/>
            <consortium name="The Broad Institute Genome Sequencing Center for Infectious Disease"/>
            <person name="Wu L."/>
            <person name="Ma J."/>
        </authorList>
    </citation>
    <scope>NUCLEOTIDE SEQUENCE [LARGE SCALE GENOMIC DNA]</scope>
    <source>
        <strain evidence="2">NBRC 3266</strain>
    </source>
</reference>
<organism evidence="1 2">
    <name type="scientific">Gluconobacter kondonii</name>
    <dbReference type="NCBI Taxonomy" id="941463"/>
    <lineage>
        <taxon>Bacteria</taxon>
        <taxon>Pseudomonadati</taxon>
        <taxon>Pseudomonadota</taxon>
        <taxon>Alphaproteobacteria</taxon>
        <taxon>Acetobacterales</taxon>
        <taxon>Acetobacteraceae</taxon>
        <taxon>Gluconobacter</taxon>
    </lineage>
</organism>